<sequence>MDNSPIKEKTTRLEFFEIRLNTKIIKLKITRRNPVIICNIKIGP</sequence>
<reference evidence="1" key="1">
    <citation type="journal article" date="2015" name="Front. Microbiol.">
        <title>Identification of novel esterase-active enzymes from hot environments by use of the host bacterium Thermus thermophilus.</title>
        <authorList>
            <person name="Leis B."/>
            <person name="Angelov A."/>
            <person name="Mientus M."/>
            <person name="Li H."/>
            <person name="Pham V.T."/>
            <person name="Lauinger B."/>
            <person name="Bongen P."/>
            <person name="Pietruszka J."/>
            <person name="Goncalves L.G."/>
            <person name="Santos H."/>
            <person name="Liebl W."/>
        </authorList>
    </citation>
    <scope>NUCLEOTIDE SEQUENCE</scope>
</reference>
<proteinExistence type="predicted"/>
<evidence type="ECO:0000313" key="1">
    <source>
        <dbReference type="EMBL" id="AKL88127.1"/>
    </source>
</evidence>
<accession>A0A0G3VRY0</accession>
<dbReference type="EMBL" id="KP892656">
    <property type="protein sequence ID" value="AKL88127.1"/>
    <property type="molecule type" value="Genomic_DNA"/>
</dbReference>
<protein>
    <submittedName>
        <fullName evidence="1">Uncharacterized protein</fullName>
    </submittedName>
</protein>
<organism evidence="1">
    <name type="scientific">uncultured organism</name>
    <dbReference type="NCBI Taxonomy" id="155900"/>
    <lineage>
        <taxon>unclassified sequences</taxon>
        <taxon>environmental samples</taxon>
    </lineage>
</organism>
<dbReference type="AlphaFoldDB" id="A0A0G3VRY0"/>
<name>A0A0G3VRY0_9ZZZZ</name>